<dbReference type="GO" id="GO:0043709">
    <property type="term" value="P:cell adhesion involved in single-species biofilm formation"/>
    <property type="evidence" value="ECO:0007669"/>
    <property type="project" value="TreeGrafter"/>
</dbReference>
<dbReference type="SUPFAM" id="SSF103190">
    <property type="entry name" value="Sensory domain-like"/>
    <property type="match status" value="2"/>
</dbReference>
<dbReference type="Pfam" id="PF00990">
    <property type="entry name" value="GGDEF"/>
    <property type="match status" value="1"/>
</dbReference>
<evidence type="ECO:0000256" key="1">
    <source>
        <dbReference type="ARBA" id="ARBA00004651"/>
    </source>
</evidence>
<dbReference type="PANTHER" id="PTHR45138:SF9">
    <property type="entry name" value="DIGUANYLATE CYCLASE DGCM-RELATED"/>
    <property type="match status" value="1"/>
</dbReference>
<proteinExistence type="predicted"/>
<protein>
    <submittedName>
        <fullName evidence="8 9">Diguanylate cyclase</fullName>
    </submittedName>
</protein>
<reference evidence="8 10" key="1">
    <citation type="submission" date="2018-06" db="EMBL/GenBank/DDBJ databases">
        <title>Genomic Encyclopedia of Type Strains, Phase III (KMG-III): the genomes of soil and plant-associated and newly described type strains.</title>
        <authorList>
            <person name="Whitman W."/>
        </authorList>
    </citation>
    <scope>NUCLEOTIDE SEQUENCE [LARGE SCALE GENOMIC DNA]</scope>
    <source>
        <strain evidence="8 10">CECT 7022</strain>
    </source>
</reference>
<dbReference type="SMART" id="SM00267">
    <property type="entry name" value="GGDEF"/>
    <property type="match status" value="1"/>
</dbReference>
<dbReference type="GO" id="GO:0005886">
    <property type="term" value="C:plasma membrane"/>
    <property type="evidence" value="ECO:0007669"/>
    <property type="project" value="UniProtKB-SubCell"/>
</dbReference>
<evidence type="ECO:0000259" key="7">
    <source>
        <dbReference type="PROSITE" id="PS50887"/>
    </source>
</evidence>
<keyword evidence="11" id="KW-1185">Reference proteome</keyword>
<dbReference type="GO" id="GO:0052621">
    <property type="term" value="F:diguanylate cyclase activity"/>
    <property type="evidence" value="ECO:0007669"/>
    <property type="project" value="TreeGrafter"/>
</dbReference>
<dbReference type="InterPro" id="IPR050469">
    <property type="entry name" value="Diguanylate_Cyclase"/>
</dbReference>
<organism evidence="8 10">
    <name type="scientific">Paenibacillus barcinonensis</name>
    <dbReference type="NCBI Taxonomy" id="198119"/>
    <lineage>
        <taxon>Bacteria</taxon>
        <taxon>Bacillati</taxon>
        <taxon>Bacillota</taxon>
        <taxon>Bacilli</taxon>
        <taxon>Bacillales</taxon>
        <taxon>Paenibacillaceae</taxon>
        <taxon>Paenibacillus</taxon>
    </lineage>
</organism>
<dbReference type="AlphaFoldDB" id="A0A2V4VF17"/>
<dbReference type="EMBL" id="QJSW01000001">
    <property type="protein sequence ID" value="PYE52420.1"/>
    <property type="molecule type" value="Genomic_DNA"/>
</dbReference>
<keyword evidence="2" id="KW-1003">Cell membrane</keyword>
<dbReference type="GO" id="GO:1902201">
    <property type="term" value="P:negative regulation of bacterial-type flagellum-dependent cell motility"/>
    <property type="evidence" value="ECO:0007669"/>
    <property type="project" value="TreeGrafter"/>
</dbReference>
<evidence type="ECO:0000256" key="3">
    <source>
        <dbReference type="ARBA" id="ARBA00022692"/>
    </source>
</evidence>
<evidence type="ECO:0000313" key="10">
    <source>
        <dbReference type="Proteomes" id="UP000247790"/>
    </source>
</evidence>
<dbReference type="Gene3D" id="6.10.340.10">
    <property type="match status" value="1"/>
</dbReference>
<comment type="subcellular location">
    <subcellularLocation>
        <location evidence="1">Cell membrane</location>
        <topology evidence="1">Multi-pass membrane protein</topology>
    </subcellularLocation>
</comment>
<evidence type="ECO:0000256" key="6">
    <source>
        <dbReference type="SAM" id="Phobius"/>
    </source>
</evidence>
<dbReference type="NCBIfam" id="TIGR00254">
    <property type="entry name" value="GGDEF"/>
    <property type="match status" value="1"/>
</dbReference>
<dbReference type="InterPro" id="IPR033479">
    <property type="entry name" value="dCache_1"/>
</dbReference>
<dbReference type="Proteomes" id="UP000247790">
    <property type="component" value="Unassembled WGS sequence"/>
</dbReference>
<name>A0A2V4VF17_PAEBA</name>
<feature type="transmembrane region" description="Helical" evidence="6">
    <location>
        <begin position="297"/>
        <end position="316"/>
    </location>
</feature>
<accession>A0A2V4VF17</accession>
<dbReference type="InterPro" id="IPR000160">
    <property type="entry name" value="GGDEF_dom"/>
</dbReference>
<keyword evidence="5 6" id="KW-0472">Membrane</keyword>
<dbReference type="SUPFAM" id="SSF55073">
    <property type="entry name" value="Nucleotide cyclase"/>
    <property type="match status" value="1"/>
</dbReference>
<dbReference type="Proteomes" id="UP000509327">
    <property type="component" value="Chromosome"/>
</dbReference>
<evidence type="ECO:0000256" key="5">
    <source>
        <dbReference type="ARBA" id="ARBA00023136"/>
    </source>
</evidence>
<dbReference type="CDD" id="cd18773">
    <property type="entry name" value="PDC1_HK_sensor"/>
    <property type="match status" value="1"/>
</dbReference>
<keyword evidence="4 6" id="KW-1133">Transmembrane helix</keyword>
<evidence type="ECO:0000313" key="11">
    <source>
        <dbReference type="Proteomes" id="UP000509327"/>
    </source>
</evidence>
<dbReference type="InterPro" id="IPR043128">
    <property type="entry name" value="Rev_trsase/Diguanyl_cyclase"/>
</dbReference>
<dbReference type="RefSeq" id="WP_110893525.1">
    <property type="nucleotide sequence ID" value="NZ_CP054614.1"/>
</dbReference>
<dbReference type="InterPro" id="IPR029151">
    <property type="entry name" value="Sensor-like_sf"/>
</dbReference>
<gene>
    <name evidence="8" type="ORF">DFQ00_101357</name>
    <name evidence="9" type="ORF">HUB98_26855</name>
</gene>
<dbReference type="CDD" id="cd01949">
    <property type="entry name" value="GGDEF"/>
    <property type="match status" value="1"/>
</dbReference>
<dbReference type="OrthoDB" id="9759607at2"/>
<evidence type="ECO:0000256" key="4">
    <source>
        <dbReference type="ARBA" id="ARBA00022989"/>
    </source>
</evidence>
<feature type="transmembrane region" description="Helical" evidence="6">
    <location>
        <begin position="20"/>
        <end position="46"/>
    </location>
</feature>
<dbReference type="Pfam" id="PF02743">
    <property type="entry name" value="dCache_1"/>
    <property type="match status" value="1"/>
</dbReference>
<dbReference type="EMBL" id="CP054614">
    <property type="protein sequence ID" value="QKS59469.1"/>
    <property type="molecule type" value="Genomic_DNA"/>
</dbReference>
<dbReference type="CDD" id="cd12912">
    <property type="entry name" value="PDC2_MCP_like"/>
    <property type="match status" value="1"/>
</dbReference>
<keyword evidence="3 6" id="KW-0812">Transmembrane</keyword>
<reference evidence="9 11" key="2">
    <citation type="submission" date="2020-06" db="EMBL/GenBank/DDBJ databases">
        <title>Complete genome of Paenibacillus barcinonensis KACC11450.</title>
        <authorList>
            <person name="Kim M."/>
            <person name="Park Y.-J."/>
            <person name="Shin J.-H."/>
        </authorList>
    </citation>
    <scope>NUCLEOTIDE SEQUENCE [LARGE SCALE GENOMIC DNA]</scope>
    <source>
        <strain evidence="9 11">KACC11450</strain>
    </source>
</reference>
<evidence type="ECO:0000256" key="2">
    <source>
        <dbReference type="ARBA" id="ARBA00022475"/>
    </source>
</evidence>
<dbReference type="Gene3D" id="3.30.70.270">
    <property type="match status" value="1"/>
</dbReference>
<feature type="domain" description="GGDEF" evidence="7">
    <location>
        <begin position="405"/>
        <end position="535"/>
    </location>
</feature>
<dbReference type="PROSITE" id="PS50887">
    <property type="entry name" value="GGDEF"/>
    <property type="match status" value="1"/>
</dbReference>
<evidence type="ECO:0000313" key="9">
    <source>
        <dbReference type="EMBL" id="QKS59469.1"/>
    </source>
</evidence>
<sequence length="545" mass="61403">MIANDEKSRLGRKVRRFRKISLTALLSGLVTISVLMTLTIMVITLYTTQKQELVNNTLSLNYASAVQMSQTLNSLFESMQKSLKQGADYLKNVDYKDKETLNNTLNLIHQSSDYFNSVALVDETGLMQSISPYSKVSVGKYVKSESAKAAIKAKSSYISDAYITPRTKRRIIFISEPVFGANGNYKGTIGGNIYLQENNILDLLFGSQLKGSNGAYFFIVDHKGTLLFHPNVSKIGKNISENTVVRKLLQNKTGKEQYTNLEGANSLAGYYKVPATDWGVVIVSPTKMVYDQLNRQIGLLLLYTSLPFVLLTLVALRVARRLVQPFVYLANLVQQVDKGRTELPVVKPHWNREVDLLTRTVIGAMASFRNKTDQLVYDARTDMLTGLNNRRTFEEVIQNWIHEHISFAIVVLDIDRFKLINDTFGHSTGDEVLKQIARLIQLSVRPEDVCSRFGGEEFVVLLRNYDSKMAFEIAEHIRISVEKSVLAVDRRVTISAGIAEFPLHARSETELFHLADNALYLAKEEGRNRTIVIQSVENKTPISNK</sequence>
<dbReference type="FunFam" id="3.30.70.270:FF:000001">
    <property type="entry name" value="Diguanylate cyclase domain protein"/>
    <property type="match status" value="1"/>
</dbReference>
<dbReference type="InterPro" id="IPR029787">
    <property type="entry name" value="Nucleotide_cyclase"/>
</dbReference>
<dbReference type="PANTHER" id="PTHR45138">
    <property type="entry name" value="REGULATORY COMPONENTS OF SENSORY TRANSDUCTION SYSTEM"/>
    <property type="match status" value="1"/>
</dbReference>
<evidence type="ECO:0000313" key="8">
    <source>
        <dbReference type="EMBL" id="PYE52420.1"/>
    </source>
</evidence>
<dbReference type="Gene3D" id="3.30.450.20">
    <property type="entry name" value="PAS domain"/>
    <property type="match status" value="1"/>
</dbReference>